<dbReference type="Pfam" id="PF03401">
    <property type="entry name" value="TctC"/>
    <property type="match status" value="1"/>
</dbReference>
<dbReference type="AlphaFoldDB" id="A0A261S0N1"/>
<dbReference type="Gene3D" id="3.40.190.150">
    <property type="entry name" value="Bordetella uptake gene, domain 1"/>
    <property type="match status" value="1"/>
</dbReference>
<dbReference type="PIRSF" id="PIRSF017082">
    <property type="entry name" value="YflP"/>
    <property type="match status" value="1"/>
</dbReference>
<dbReference type="EMBL" id="NEVM01000005">
    <property type="protein sequence ID" value="OZI30725.1"/>
    <property type="molecule type" value="Genomic_DNA"/>
</dbReference>
<evidence type="ECO:0000256" key="1">
    <source>
        <dbReference type="ARBA" id="ARBA00006987"/>
    </source>
</evidence>
<evidence type="ECO:0000313" key="4">
    <source>
        <dbReference type="Proteomes" id="UP000216020"/>
    </source>
</evidence>
<name>A0A261S0N1_9BORD</name>
<evidence type="ECO:0000256" key="2">
    <source>
        <dbReference type="SAM" id="SignalP"/>
    </source>
</evidence>
<feature type="signal peptide" evidence="2">
    <location>
        <begin position="1"/>
        <end position="26"/>
    </location>
</feature>
<sequence>MRTRKFLAVLAVAALAAYLPAGAARADDYPSRPIRMEIGYAAGGPTDVLGRILAKEMSDILKTSIVVENKPGASASIAAADVMRSEPDGYKVLVTSLTWSVNPLLYPGRYNYDPVKDLTPVSNVCKLPMVLVTSYNSPYKDVKSLVADARAHPGKLTYGSSGVGGSAHLAAEMLATSDKLNMVHVPFKGNGPALQEMLAGRISFMFYPSVGIANYVQQKQLRVLGVGTREPLADFPGVPTMESLGYHDFDEGSPWVGLLVPPGTPRAIVDKLNNAVNEALARPQVRQQFAALGAQAVGGTPEQFRDFLVQDKARWADVIKRGNVKGEE</sequence>
<dbReference type="Gene3D" id="3.40.190.10">
    <property type="entry name" value="Periplasmic binding protein-like II"/>
    <property type="match status" value="1"/>
</dbReference>
<dbReference type="InterPro" id="IPR005064">
    <property type="entry name" value="BUG"/>
</dbReference>
<protein>
    <submittedName>
        <fullName evidence="3">ABC transporter substrate-binding protein</fullName>
    </submittedName>
</protein>
<dbReference type="RefSeq" id="WP_094855149.1">
    <property type="nucleotide sequence ID" value="NZ_NEVM01000005.1"/>
</dbReference>
<comment type="similarity">
    <text evidence="1">Belongs to the UPF0065 (bug) family.</text>
</comment>
<keyword evidence="4" id="KW-1185">Reference proteome</keyword>
<dbReference type="CDD" id="cd07012">
    <property type="entry name" value="PBP2_Bug_TTT"/>
    <property type="match status" value="1"/>
</dbReference>
<gene>
    <name evidence="3" type="ORF">CAL29_22295</name>
</gene>
<dbReference type="PANTHER" id="PTHR42928:SF5">
    <property type="entry name" value="BLR1237 PROTEIN"/>
    <property type="match status" value="1"/>
</dbReference>
<proteinExistence type="inferred from homology"/>
<dbReference type="OrthoDB" id="8858868at2"/>
<dbReference type="SUPFAM" id="SSF53850">
    <property type="entry name" value="Periplasmic binding protein-like II"/>
    <property type="match status" value="1"/>
</dbReference>
<evidence type="ECO:0000313" key="3">
    <source>
        <dbReference type="EMBL" id="OZI30725.1"/>
    </source>
</evidence>
<dbReference type="InterPro" id="IPR042100">
    <property type="entry name" value="Bug_dom1"/>
</dbReference>
<comment type="caution">
    <text evidence="3">The sequence shown here is derived from an EMBL/GenBank/DDBJ whole genome shotgun (WGS) entry which is preliminary data.</text>
</comment>
<dbReference type="PANTHER" id="PTHR42928">
    <property type="entry name" value="TRICARBOXYLATE-BINDING PROTEIN"/>
    <property type="match status" value="1"/>
</dbReference>
<keyword evidence="2" id="KW-0732">Signal</keyword>
<feature type="chain" id="PRO_5012379186" evidence="2">
    <location>
        <begin position="27"/>
        <end position="328"/>
    </location>
</feature>
<reference evidence="4" key="1">
    <citation type="submission" date="2017-05" db="EMBL/GenBank/DDBJ databases">
        <title>Complete and WGS of Bordetella genogroups.</title>
        <authorList>
            <person name="Spilker T."/>
            <person name="Lipuma J."/>
        </authorList>
    </citation>
    <scope>NUCLEOTIDE SEQUENCE [LARGE SCALE GENOMIC DNA]</scope>
    <source>
        <strain evidence="4">AU16122</strain>
    </source>
</reference>
<organism evidence="3 4">
    <name type="scientific">Bordetella genomosp. 10</name>
    <dbReference type="NCBI Taxonomy" id="1416804"/>
    <lineage>
        <taxon>Bacteria</taxon>
        <taxon>Pseudomonadati</taxon>
        <taxon>Pseudomonadota</taxon>
        <taxon>Betaproteobacteria</taxon>
        <taxon>Burkholderiales</taxon>
        <taxon>Alcaligenaceae</taxon>
        <taxon>Bordetella</taxon>
    </lineage>
</organism>
<dbReference type="Proteomes" id="UP000216020">
    <property type="component" value="Unassembled WGS sequence"/>
</dbReference>
<accession>A0A261S0N1</accession>